<protein>
    <submittedName>
        <fullName evidence="1">Uncharacterized protein</fullName>
    </submittedName>
</protein>
<dbReference type="EMBL" id="MU853767">
    <property type="protein sequence ID" value="KAK3943240.1"/>
    <property type="molecule type" value="Genomic_DNA"/>
</dbReference>
<dbReference type="AlphaFoldDB" id="A0AAN6NCG9"/>
<name>A0AAN6NCG9_9PEZI</name>
<proteinExistence type="predicted"/>
<sequence>PFIINNGLLYNIRADKTKSLYIPHVKVKLILKAAHDVKHHFGRDKMLYNLRGFITLKKKKRI</sequence>
<organism evidence="1 2">
    <name type="scientific">Diplogelasinospora grovesii</name>
    <dbReference type="NCBI Taxonomy" id="303347"/>
    <lineage>
        <taxon>Eukaryota</taxon>
        <taxon>Fungi</taxon>
        <taxon>Dikarya</taxon>
        <taxon>Ascomycota</taxon>
        <taxon>Pezizomycotina</taxon>
        <taxon>Sordariomycetes</taxon>
        <taxon>Sordariomycetidae</taxon>
        <taxon>Sordariales</taxon>
        <taxon>Diplogelasinosporaceae</taxon>
        <taxon>Diplogelasinospora</taxon>
    </lineage>
</organism>
<reference evidence="2" key="1">
    <citation type="journal article" date="2023" name="Mol. Phylogenet. Evol.">
        <title>Genome-scale phylogeny and comparative genomics of the fungal order Sordariales.</title>
        <authorList>
            <person name="Hensen N."/>
            <person name="Bonometti L."/>
            <person name="Westerberg I."/>
            <person name="Brannstrom I.O."/>
            <person name="Guillou S."/>
            <person name="Cros-Aarteil S."/>
            <person name="Calhoun S."/>
            <person name="Haridas S."/>
            <person name="Kuo A."/>
            <person name="Mondo S."/>
            <person name="Pangilinan J."/>
            <person name="Riley R."/>
            <person name="LaButti K."/>
            <person name="Andreopoulos B."/>
            <person name="Lipzen A."/>
            <person name="Chen C."/>
            <person name="Yan M."/>
            <person name="Daum C."/>
            <person name="Ng V."/>
            <person name="Clum A."/>
            <person name="Steindorff A."/>
            <person name="Ohm R.A."/>
            <person name="Martin F."/>
            <person name="Silar P."/>
            <person name="Natvig D.O."/>
            <person name="Lalanne C."/>
            <person name="Gautier V."/>
            <person name="Ament-Velasquez S.L."/>
            <person name="Kruys A."/>
            <person name="Hutchinson M.I."/>
            <person name="Powell A.J."/>
            <person name="Barry K."/>
            <person name="Miller A.N."/>
            <person name="Grigoriev I.V."/>
            <person name="Debuchy R."/>
            <person name="Gladieux P."/>
            <person name="Hiltunen Thoren M."/>
            <person name="Johannesson H."/>
        </authorList>
    </citation>
    <scope>NUCLEOTIDE SEQUENCE [LARGE SCALE GENOMIC DNA]</scope>
    <source>
        <strain evidence="2">CBS 340.73</strain>
    </source>
</reference>
<gene>
    <name evidence="1" type="ORF">QBC46DRAFT_254595</name>
</gene>
<dbReference type="Gene3D" id="1.10.340.70">
    <property type="match status" value="1"/>
</dbReference>
<keyword evidence="2" id="KW-1185">Reference proteome</keyword>
<comment type="caution">
    <text evidence="1">The sequence shown here is derived from an EMBL/GenBank/DDBJ whole genome shotgun (WGS) entry which is preliminary data.</text>
</comment>
<dbReference type="Proteomes" id="UP001303473">
    <property type="component" value="Unassembled WGS sequence"/>
</dbReference>
<evidence type="ECO:0000313" key="1">
    <source>
        <dbReference type="EMBL" id="KAK3943240.1"/>
    </source>
</evidence>
<feature type="non-terminal residue" evidence="1">
    <location>
        <position position="1"/>
    </location>
</feature>
<accession>A0AAN6NCG9</accession>
<evidence type="ECO:0000313" key="2">
    <source>
        <dbReference type="Proteomes" id="UP001303473"/>
    </source>
</evidence>